<keyword evidence="5" id="KW-0448">Lipopolysaccharide biosynthesis</keyword>
<name>A0A382V5L0_9ZZZZ</name>
<keyword evidence="7" id="KW-0472">Membrane</keyword>
<evidence type="ECO:0000256" key="4">
    <source>
        <dbReference type="ARBA" id="ARBA00022692"/>
    </source>
</evidence>
<dbReference type="GO" id="GO:0005886">
    <property type="term" value="C:plasma membrane"/>
    <property type="evidence" value="ECO:0007669"/>
    <property type="project" value="TreeGrafter"/>
</dbReference>
<dbReference type="SUPFAM" id="SSF53448">
    <property type="entry name" value="Nucleotide-diphospho-sugar transferases"/>
    <property type="match status" value="1"/>
</dbReference>
<feature type="non-terminal residue" evidence="9">
    <location>
        <position position="1"/>
    </location>
</feature>
<organism evidence="9">
    <name type="scientific">marine metagenome</name>
    <dbReference type="NCBI Taxonomy" id="408172"/>
    <lineage>
        <taxon>unclassified sequences</taxon>
        <taxon>metagenomes</taxon>
        <taxon>ecological metagenomes</taxon>
    </lineage>
</organism>
<dbReference type="GO" id="GO:0099621">
    <property type="term" value="F:undecaprenyl-phosphate 4-deoxy-4-formamido-L-arabinose transferase activity"/>
    <property type="evidence" value="ECO:0007669"/>
    <property type="project" value="TreeGrafter"/>
</dbReference>
<accession>A0A382V5L0</accession>
<dbReference type="Gene3D" id="3.90.550.10">
    <property type="entry name" value="Spore Coat Polysaccharide Biosynthesis Protein SpsA, Chain A"/>
    <property type="match status" value="1"/>
</dbReference>
<evidence type="ECO:0000256" key="5">
    <source>
        <dbReference type="ARBA" id="ARBA00022985"/>
    </source>
</evidence>
<evidence type="ECO:0000256" key="1">
    <source>
        <dbReference type="ARBA" id="ARBA00022475"/>
    </source>
</evidence>
<dbReference type="PANTHER" id="PTHR48090:SF3">
    <property type="entry name" value="UNDECAPRENYL-PHOSPHATE 4-DEOXY-4-FORMAMIDO-L-ARABINOSE TRANSFERASE"/>
    <property type="match status" value="1"/>
</dbReference>
<feature type="domain" description="Glycosyltransferase 2-like" evidence="8">
    <location>
        <begin position="1"/>
        <end position="135"/>
    </location>
</feature>
<gene>
    <name evidence="9" type="ORF">METZ01_LOCUS394035</name>
</gene>
<keyword evidence="2" id="KW-0328">Glycosyltransferase</keyword>
<dbReference type="PANTHER" id="PTHR48090">
    <property type="entry name" value="UNDECAPRENYL-PHOSPHATE 4-DEOXY-4-FORMAMIDO-L-ARABINOSE TRANSFERASE-RELATED"/>
    <property type="match status" value="1"/>
</dbReference>
<dbReference type="GO" id="GO:0009103">
    <property type="term" value="P:lipopolysaccharide biosynthetic process"/>
    <property type="evidence" value="ECO:0007669"/>
    <property type="project" value="UniProtKB-KW"/>
</dbReference>
<keyword evidence="3" id="KW-0808">Transferase</keyword>
<feature type="non-terminal residue" evidence="9">
    <location>
        <position position="210"/>
    </location>
</feature>
<evidence type="ECO:0000256" key="3">
    <source>
        <dbReference type="ARBA" id="ARBA00022679"/>
    </source>
</evidence>
<dbReference type="EMBL" id="UINC01148989">
    <property type="protein sequence ID" value="SVD41181.1"/>
    <property type="molecule type" value="Genomic_DNA"/>
</dbReference>
<dbReference type="InterPro" id="IPR029044">
    <property type="entry name" value="Nucleotide-diphossugar_trans"/>
</dbReference>
<evidence type="ECO:0000256" key="6">
    <source>
        <dbReference type="ARBA" id="ARBA00022989"/>
    </source>
</evidence>
<evidence type="ECO:0000256" key="7">
    <source>
        <dbReference type="ARBA" id="ARBA00023136"/>
    </source>
</evidence>
<dbReference type="AlphaFoldDB" id="A0A382V5L0"/>
<sequence length="210" mass="24222">VFNAGETIEPLVNNIIDELSEEYSLEIILVNDHSDDNSEEKCINIFHKNPKFIKFYSLAKNVGEHNAVMAGLNNMEGDYVVIMDDDFQNPVTEVAKLINYAKESNLDVIYTFYSKKHHSFLRNLGSKFNDSVATIMLRKPKNLYLSSFKILNKFISQEIIKYDLPFSYLDGLILRTTQNIGAIQVEHRPRTHGKSGYTFKKLVSLWLNMF</sequence>
<dbReference type="InterPro" id="IPR001173">
    <property type="entry name" value="Glyco_trans_2-like"/>
</dbReference>
<keyword evidence="4" id="KW-0812">Transmembrane</keyword>
<keyword evidence="6" id="KW-1133">Transmembrane helix</keyword>
<protein>
    <recommendedName>
        <fullName evidence="8">Glycosyltransferase 2-like domain-containing protein</fullName>
    </recommendedName>
</protein>
<keyword evidence="1" id="KW-1003">Cell membrane</keyword>
<dbReference type="InterPro" id="IPR050256">
    <property type="entry name" value="Glycosyltransferase_2"/>
</dbReference>
<dbReference type="Pfam" id="PF00535">
    <property type="entry name" value="Glycos_transf_2"/>
    <property type="match status" value="1"/>
</dbReference>
<evidence type="ECO:0000259" key="8">
    <source>
        <dbReference type="Pfam" id="PF00535"/>
    </source>
</evidence>
<reference evidence="9" key="1">
    <citation type="submission" date="2018-05" db="EMBL/GenBank/DDBJ databases">
        <authorList>
            <person name="Lanie J.A."/>
            <person name="Ng W.-L."/>
            <person name="Kazmierczak K.M."/>
            <person name="Andrzejewski T.M."/>
            <person name="Davidsen T.M."/>
            <person name="Wayne K.J."/>
            <person name="Tettelin H."/>
            <person name="Glass J.I."/>
            <person name="Rusch D."/>
            <person name="Podicherti R."/>
            <person name="Tsui H.-C.T."/>
            <person name="Winkler M.E."/>
        </authorList>
    </citation>
    <scope>NUCLEOTIDE SEQUENCE</scope>
</reference>
<evidence type="ECO:0000313" key="9">
    <source>
        <dbReference type="EMBL" id="SVD41181.1"/>
    </source>
</evidence>
<evidence type="ECO:0000256" key="2">
    <source>
        <dbReference type="ARBA" id="ARBA00022676"/>
    </source>
</evidence>
<proteinExistence type="predicted"/>